<dbReference type="EMBL" id="JAOWLA010000008">
    <property type="protein sequence ID" value="MCV2865148.1"/>
    <property type="molecule type" value="Genomic_DNA"/>
</dbReference>
<feature type="region of interest" description="Disordered" evidence="1">
    <location>
        <begin position="338"/>
        <end position="368"/>
    </location>
</feature>
<dbReference type="Gene3D" id="3.30.420.380">
    <property type="match status" value="1"/>
</dbReference>
<feature type="region of interest" description="Disordered" evidence="1">
    <location>
        <begin position="623"/>
        <end position="760"/>
    </location>
</feature>
<feature type="transmembrane region" description="Helical" evidence="2">
    <location>
        <begin position="410"/>
        <end position="430"/>
    </location>
</feature>
<keyword evidence="2" id="KW-0472">Membrane</keyword>
<keyword evidence="2" id="KW-0812">Transmembrane</keyword>
<accession>A0ABT2Z1X2</accession>
<name>A0ABT2Z1X2_9RHOB</name>
<feature type="compositionally biased region" description="Low complexity" evidence="1">
    <location>
        <begin position="338"/>
        <end position="351"/>
    </location>
</feature>
<protein>
    <submittedName>
        <fullName evidence="3">Uncharacterized protein</fullName>
    </submittedName>
</protein>
<feature type="compositionally biased region" description="Basic and acidic residues" evidence="1">
    <location>
        <begin position="168"/>
        <end position="177"/>
    </location>
</feature>
<dbReference type="SUPFAM" id="SSF53067">
    <property type="entry name" value="Actin-like ATPase domain"/>
    <property type="match status" value="1"/>
</dbReference>
<feature type="compositionally biased region" description="Acidic residues" evidence="1">
    <location>
        <begin position="261"/>
        <end position="276"/>
    </location>
</feature>
<feature type="compositionally biased region" description="Polar residues" evidence="1">
    <location>
        <begin position="731"/>
        <end position="741"/>
    </location>
</feature>
<feature type="compositionally biased region" description="Low complexity" evidence="1">
    <location>
        <begin position="200"/>
        <end position="213"/>
    </location>
</feature>
<sequence>MKPGFALSLSDERIDLLARTPEGWAHLGAADPASGDLPTQMAALRAIAGARAPEGVQTKLILPASQVLYAEIAAPGPDDASRRAQIAAALEGCTPYRVEELVFDWSGKGPLLKVAVVARMTLDEAEGFAEEFDFAPLSFVTVPGEDQFAGEPFFGATKRQASHMPKGARLDRDREPMRFGAPPLGVPAVDVPAVDGSAQPAAEETAPATADTASPDDDTASAPPLPATEMVAEGASDAKAVEPDSADREKPQGDEAPFAEIPDDGDIFPVGDDDWIATEPTTSEPVEPDGASELKDSAESLPKGVDPVPGFTSHRSAGVAGADGSRIENIASRIQMAAAGTAPRATRAVPGPARPLQPPAPMRAPAPALSREDAIAAGSTLTRGLDRVRAPAGMAELETRQRQARRRMRHATAVAAALFVAIVGLWWWYFETQPVQPTASAPVASAPEAPTEDLATQQPAEPGPPPASEAQAADEPPAQVPASEAPTAQDPASAALEPLPAKPGELAPQPPVLSPVLASKPTPDAAEGRPAAGSERAVTAPAAAALDQAATEGQDPAPAAQPLPTAFESLRRFDSAGNVIPTAEGVRMAEGFTLYAGRPNNAPPQRPEAIEALAAALAPTLPDAASLSDAAPAPETPATTDPASPEADAGPQPAELTSATKRPVARPASIVPPAEPGAPSAAPVTEQGTEAASPEDEATAAPEPDPRTAGTRPVGRPAAIEAAAAEAATEPVQSDAVQTASRYAVATSPRPSARPEKLTRGVDNSAVEAALAAALADASAAVETAPNVAPDEIDEPEPESAAPDIPTKANVAKQATIANAINLGELSLIGIFGPASKRHALVRTSKGKILNVAIGDKLDGGKVSAIGDGQLSYTKGGKTYVLKMTDKS</sequence>
<feature type="region of interest" description="Disordered" evidence="1">
    <location>
        <begin position="440"/>
        <end position="562"/>
    </location>
</feature>
<feature type="region of interest" description="Disordered" evidence="1">
    <location>
        <begin position="159"/>
        <end position="308"/>
    </location>
</feature>
<feature type="compositionally biased region" description="Basic and acidic residues" evidence="1">
    <location>
        <begin position="239"/>
        <end position="253"/>
    </location>
</feature>
<gene>
    <name evidence="3" type="ORF">OE647_10465</name>
</gene>
<feature type="compositionally biased region" description="Low complexity" evidence="1">
    <location>
        <begin position="440"/>
        <end position="449"/>
    </location>
</feature>
<reference evidence="3 4" key="1">
    <citation type="submission" date="2022-10" db="EMBL/GenBank/DDBJ databases">
        <title>Defluviimonas sp. nov., isolated from ocean surface water.</title>
        <authorList>
            <person name="He W."/>
            <person name="Wang L."/>
            <person name="Zhang D.-F."/>
        </authorList>
    </citation>
    <scope>NUCLEOTIDE SEQUENCE [LARGE SCALE GENOMIC DNA]</scope>
    <source>
        <strain evidence="3 4">WL0075</strain>
    </source>
</reference>
<dbReference type="Proteomes" id="UP001652503">
    <property type="component" value="Unassembled WGS sequence"/>
</dbReference>
<organism evidence="3 4">
    <name type="scientific">Albidovulum sediminicola</name>
    <dbReference type="NCBI Taxonomy" id="2984331"/>
    <lineage>
        <taxon>Bacteria</taxon>
        <taxon>Pseudomonadati</taxon>
        <taxon>Pseudomonadota</taxon>
        <taxon>Alphaproteobacteria</taxon>
        <taxon>Rhodobacterales</taxon>
        <taxon>Paracoccaceae</taxon>
        <taxon>Albidovulum</taxon>
    </lineage>
</organism>
<keyword evidence="4" id="KW-1185">Reference proteome</keyword>
<feature type="compositionally biased region" description="Low complexity" evidence="1">
    <location>
        <begin position="718"/>
        <end position="728"/>
    </location>
</feature>
<dbReference type="InterPro" id="IPR043129">
    <property type="entry name" value="ATPase_NBD"/>
</dbReference>
<proteinExistence type="predicted"/>
<feature type="compositionally biased region" description="Low complexity" evidence="1">
    <location>
        <begin position="537"/>
        <end position="550"/>
    </location>
</feature>
<evidence type="ECO:0000256" key="1">
    <source>
        <dbReference type="SAM" id="MobiDB-lite"/>
    </source>
</evidence>
<feature type="compositionally biased region" description="Pro residues" evidence="1">
    <location>
        <begin position="352"/>
        <end position="364"/>
    </location>
</feature>
<evidence type="ECO:0000313" key="4">
    <source>
        <dbReference type="Proteomes" id="UP001652503"/>
    </source>
</evidence>
<feature type="compositionally biased region" description="Low complexity" evidence="1">
    <location>
        <begin position="623"/>
        <end position="649"/>
    </location>
</feature>
<evidence type="ECO:0000313" key="3">
    <source>
        <dbReference type="EMBL" id="MCV2865148.1"/>
    </source>
</evidence>
<keyword evidence="2" id="KW-1133">Transmembrane helix</keyword>
<dbReference type="RefSeq" id="WP_263721663.1">
    <property type="nucleotide sequence ID" value="NZ_JAOWLA010000008.1"/>
</dbReference>
<evidence type="ECO:0000256" key="2">
    <source>
        <dbReference type="SAM" id="Phobius"/>
    </source>
</evidence>
<comment type="caution">
    <text evidence="3">The sequence shown here is derived from an EMBL/GenBank/DDBJ whole genome shotgun (WGS) entry which is preliminary data.</text>
</comment>